<feature type="region of interest" description="Disordered" evidence="1">
    <location>
        <begin position="34"/>
        <end position="53"/>
    </location>
</feature>
<evidence type="ECO:0000256" key="1">
    <source>
        <dbReference type="SAM" id="MobiDB-lite"/>
    </source>
</evidence>
<gene>
    <name evidence="2" type="ORF">BHE90_017099</name>
</gene>
<proteinExistence type="predicted"/>
<dbReference type="AlphaFoldDB" id="A0A430KYI7"/>
<keyword evidence="3" id="KW-1185">Reference proteome</keyword>
<dbReference type="Proteomes" id="UP000287124">
    <property type="component" value="Unassembled WGS sequence"/>
</dbReference>
<evidence type="ECO:0000313" key="3">
    <source>
        <dbReference type="Proteomes" id="UP000287124"/>
    </source>
</evidence>
<comment type="caution">
    <text evidence="2">The sequence shown here is derived from an EMBL/GenBank/DDBJ whole genome shotgun (WGS) entry which is preliminary data.</text>
</comment>
<name>A0A430KYI7_9HYPO</name>
<organism evidence="2 3">
    <name type="scientific">Fusarium euwallaceae</name>
    <dbReference type="NCBI Taxonomy" id="1147111"/>
    <lineage>
        <taxon>Eukaryota</taxon>
        <taxon>Fungi</taxon>
        <taxon>Dikarya</taxon>
        <taxon>Ascomycota</taxon>
        <taxon>Pezizomycotina</taxon>
        <taxon>Sordariomycetes</taxon>
        <taxon>Hypocreomycetidae</taxon>
        <taxon>Hypocreales</taxon>
        <taxon>Nectriaceae</taxon>
        <taxon>Fusarium</taxon>
        <taxon>Fusarium solani species complex</taxon>
    </lineage>
</organism>
<dbReference type="EMBL" id="MIKF01000808">
    <property type="protein sequence ID" value="RTE68522.1"/>
    <property type="molecule type" value="Genomic_DNA"/>
</dbReference>
<reference evidence="2 3" key="1">
    <citation type="submission" date="2017-06" db="EMBL/GenBank/DDBJ databases">
        <title>Comparative genomic analysis of Ambrosia Fusariam Clade fungi.</title>
        <authorList>
            <person name="Stajich J.E."/>
            <person name="Carrillo J."/>
            <person name="Kijimoto T."/>
            <person name="Eskalen A."/>
            <person name="O'Donnell K."/>
            <person name="Kasson M."/>
        </authorList>
    </citation>
    <scope>NUCLEOTIDE SEQUENCE [LARGE SCALE GENOMIC DNA]</scope>
    <source>
        <strain evidence="2 3">UCR1854</strain>
    </source>
</reference>
<evidence type="ECO:0000313" key="2">
    <source>
        <dbReference type="EMBL" id="RTE68522.1"/>
    </source>
</evidence>
<accession>A0A430KYI7</accession>
<protein>
    <submittedName>
        <fullName evidence="2">Uncharacterized protein</fullName>
    </submittedName>
</protein>
<sequence length="86" mass="9784">MGSSSSGFSIIQIFSMVFDQFHLLDNIADPLRPYTSEQTMHPEQPAKRQKSLLRPNNTLGRLCRIKLQQLGLYQPKALPLSPYNPL</sequence>